<sequence length="288" mass="32114">MTPIEAIRILGGVARWNEIECLVTRADVDAELAAGTISRLRRGTYALGDIEDVRARAEAVAGTVSHLSAAISHGWKVKHPPDRPTITLPRNRSLPEDESLQVFWQDLSLMQAYRGVTRPIETVIGCARAYDFDVALCVADSALRDRSVTREQLLRAAERSPRTGRAKALEVVRAADGRAANPFESCARAICRDVRGLAVRAQVSIRGVGRVDLADLRLGLVVECESFEFHSDAASLKRDVRRYTSCARRGLVVVRFTWSEVMFDPDYCRQALQDVVDLRLQQAVRRTW</sequence>
<dbReference type="Gene3D" id="3.40.960.10">
    <property type="entry name" value="VSR Endonuclease"/>
    <property type="match status" value="1"/>
</dbReference>
<dbReference type="EMBL" id="SDWS01000002">
    <property type="protein sequence ID" value="RYB92338.1"/>
    <property type="molecule type" value="Genomic_DNA"/>
</dbReference>
<dbReference type="AlphaFoldDB" id="A0A4Q2RU31"/>
<dbReference type="RefSeq" id="WP_129473943.1">
    <property type="nucleotide sequence ID" value="NZ_SDWS01000002.1"/>
</dbReference>
<evidence type="ECO:0000313" key="2">
    <source>
        <dbReference type="Proteomes" id="UP000291838"/>
    </source>
</evidence>
<name>A0A4Q2RU31_9ACTN</name>
<reference evidence="1 2" key="1">
    <citation type="submission" date="2019-01" db="EMBL/GenBank/DDBJ databases">
        <title>Novel species of Nocardioides.</title>
        <authorList>
            <person name="Liu Q."/>
            <person name="Xin Y.-H."/>
        </authorList>
    </citation>
    <scope>NUCLEOTIDE SEQUENCE [LARGE SCALE GENOMIC DNA]</scope>
    <source>
        <strain evidence="1 2">HLT3-15</strain>
    </source>
</reference>
<keyword evidence="2" id="KW-1185">Reference proteome</keyword>
<protein>
    <recommendedName>
        <fullName evidence="3">DUF559 domain-containing protein</fullName>
    </recommendedName>
</protein>
<dbReference type="SUPFAM" id="SSF52980">
    <property type="entry name" value="Restriction endonuclease-like"/>
    <property type="match status" value="1"/>
</dbReference>
<gene>
    <name evidence="1" type="ORF">EUA06_05110</name>
</gene>
<accession>A0A4Q2RU31</accession>
<evidence type="ECO:0008006" key="3">
    <source>
        <dbReference type="Google" id="ProtNLM"/>
    </source>
</evidence>
<dbReference type="Proteomes" id="UP000291838">
    <property type="component" value="Unassembled WGS sequence"/>
</dbReference>
<evidence type="ECO:0000313" key="1">
    <source>
        <dbReference type="EMBL" id="RYB92338.1"/>
    </source>
</evidence>
<organism evidence="1 2">
    <name type="scientific">Nocardioides glacieisoli</name>
    <dbReference type="NCBI Taxonomy" id="1168730"/>
    <lineage>
        <taxon>Bacteria</taxon>
        <taxon>Bacillati</taxon>
        <taxon>Actinomycetota</taxon>
        <taxon>Actinomycetes</taxon>
        <taxon>Propionibacteriales</taxon>
        <taxon>Nocardioidaceae</taxon>
        <taxon>Nocardioides</taxon>
    </lineage>
</organism>
<dbReference type="InterPro" id="IPR011335">
    <property type="entry name" value="Restrct_endonuc-II-like"/>
</dbReference>
<comment type="caution">
    <text evidence="1">The sequence shown here is derived from an EMBL/GenBank/DDBJ whole genome shotgun (WGS) entry which is preliminary data.</text>
</comment>
<dbReference type="OrthoDB" id="4310518at2"/>
<proteinExistence type="predicted"/>